<evidence type="ECO:0000256" key="2">
    <source>
        <dbReference type="SAM" id="Phobius"/>
    </source>
</evidence>
<proteinExistence type="predicted"/>
<dbReference type="EMBL" id="LK034709">
    <property type="protein sequence ID" value="CDY65264.1"/>
    <property type="molecule type" value="Genomic_DNA"/>
</dbReference>
<accession>A0A078JF30</accession>
<gene>
    <name evidence="3" type="primary">BnaCnng46290D</name>
    <name evidence="3" type="ORF">GSBRNA2T00045488001</name>
</gene>
<keyword evidence="2" id="KW-1133">Transmembrane helix</keyword>
<keyword evidence="2" id="KW-0472">Membrane</keyword>
<reference evidence="3 4" key="1">
    <citation type="journal article" date="2014" name="Science">
        <title>Plant genetics. Early allopolyploid evolution in the post-Neolithic Brassica napus oilseed genome.</title>
        <authorList>
            <person name="Chalhoub B."/>
            <person name="Denoeud F."/>
            <person name="Liu S."/>
            <person name="Parkin I.A."/>
            <person name="Tang H."/>
            <person name="Wang X."/>
            <person name="Chiquet J."/>
            <person name="Belcram H."/>
            <person name="Tong C."/>
            <person name="Samans B."/>
            <person name="Correa M."/>
            <person name="Da Silva C."/>
            <person name="Just J."/>
            <person name="Falentin C."/>
            <person name="Koh C.S."/>
            <person name="Le Clainche I."/>
            <person name="Bernard M."/>
            <person name="Bento P."/>
            <person name="Noel B."/>
            <person name="Labadie K."/>
            <person name="Alberti A."/>
            <person name="Charles M."/>
            <person name="Arnaud D."/>
            <person name="Guo H."/>
            <person name="Daviaud C."/>
            <person name="Alamery S."/>
            <person name="Jabbari K."/>
            <person name="Zhao M."/>
            <person name="Edger P.P."/>
            <person name="Chelaifa H."/>
            <person name="Tack D."/>
            <person name="Lassalle G."/>
            <person name="Mestiri I."/>
            <person name="Schnel N."/>
            <person name="Le Paslier M.C."/>
            <person name="Fan G."/>
            <person name="Renault V."/>
            <person name="Bayer P.E."/>
            <person name="Golicz A.A."/>
            <person name="Manoli S."/>
            <person name="Lee T.H."/>
            <person name="Thi V.H."/>
            <person name="Chalabi S."/>
            <person name="Hu Q."/>
            <person name="Fan C."/>
            <person name="Tollenaere R."/>
            <person name="Lu Y."/>
            <person name="Battail C."/>
            <person name="Shen J."/>
            <person name="Sidebottom C.H."/>
            <person name="Wang X."/>
            <person name="Canaguier A."/>
            <person name="Chauveau A."/>
            <person name="Berard A."/>
            <person name="Deniot G."/>
            <person name="Guan M."/>
            <person name="Liu Z."/>
            <person name="Sun F."/>
            <person name="Lim Y.P."/>
            <person name="Lyons E."/>
            <person name="Town C.D."/>
            <person name="Bancroft I."/>
            <person name="Wang X."/>
            <person name="Meng J."/>
            <person name="Ma J."/>
            <person name="Pires J.C."/>
            <person name="King G.J."/>
            <person name="Brunel D."/>
            <person name="Delourme R."/>
            <person name="Renard M."/>
            <person name="Aury J.M."/>
            <person name="Adams K.L."/>
            <person name="Batley J."/>
            <person name="Snowdon R.J."/>
            <person name="Tost J."/>
            <person name="Edwards D."/>
            <person name="Zhou Y."/>
            <person name="Hua W."/>
            <person name="Sharpe A.G."/>
            <person name="Paterson A.H."/>
            <person name="Guan C."/>
            <person name="Wincker P."/>
        </authorList>
    </citation>
    <scope>NUCLEOTIDE SEQUENCE [LARGE SCALE GENOMIC DNA]</scope>
    <source>
        <strain evidence="4">cv. Darmor-bzh</strain>
    </source>
</reference>
<dbReference type="PaxDb" id="3708-A0A078JF30"/>
<keyword evidence="2" id="KW-0812">Transmembrane</keyword>
<keyword evidence="4" id="KW-1185">Reference proteome</keyword>
<name>A0A078JF30_BRANA</name>
<organism evidence="3 4">
    <name type="scientific">Brassica napus</name>
    <name type="common">Rape</name>
    <dbReference type="NCBI Taxonomy" id="3708"/>
    <lineage>
        <taxon>Eukaryota</taxon>
        <taxon>Viridiplantae</taxon>
        <taxon>Streptophyta</taxon>
        <taxon>Embryophyta</taxon>
        <taxon>Tracheophyta</taxon>
        <taxon>Spermatophyta</taxon>
        <taxon>Magnoliopsida</taxon>
        <taxon>eudicotyledons</taxon>
        <taxon>Gunneridae</taxon>
        <taxon>Pentapetalae</taxon>
        <taxon>rosids</taxon>
        <taxon>malvids</taxon>
        <taxon>Brassicales</taxon>
        <taxon>Brassicaceae</taxon>
        <taxon>Brassiceae</taxon>
        <taxon>Brassica</taxon>
    </lineage>
</organism>
<feature type="compositionally biased region" description="Basic and acidic residues" evidence="1">
    <location>
        <begin position="26"/>
        <end position="38"/>
    </location>
</feature>
<evidence type="ECO:0000313" key="4">
    <source>
        <dbReference type="Proteomes" id="UP000028999"/>
    </source>
</evidence>
<dbReference type="AlphaFoldDB" id="A0A078JF30"/>
<evidence type="ECO:0000313" key="3">
    <source>
        <dbReference type="EMBL" id="CDY65264.1"/>
    </source>
</evidence>
<evidence type="ECO:0000256" key="1">
    <source>
        <dbReference type="SAM" id="MobiDB-lite"/>
    </source>
</evidence>
<feature type="region of interest" description="Disordered" evidence="1">
    <location>
        <begin position="1"/>
        <end position="40"/>
    </location>
</feature>
<protein>
    <submittedName>
        <fullName evidence="3">BnaCnng46290D protein</fullName>
    </submittedName>
</protein>
<dbReference type="Gramene" id="CDY65264">
    <property type="protein sequence ID" value="CDY65264"/>
    <property type="gene ID" value="GSBRNA2T00045488001"/>
</dbReference>
<dbReference type="Proteomes" id="UP000028999">
    <property type="component" value="Unassembled WGS sequence"/>
</dbReference>
<feature type="compositionally biased region" description="Low complexity" evidence="1">
    <location>
        <begin position="1"/>
        <end position="14"/>
    </location>
</feature>
<feature type="transmembrane region" description="Helical" evidence="2">
    <location>
        <begin position="124"/>
        <end position="142"/>
    </location>
</feature>
<sequence>MIGTSSSTVSSGEVLMLEGNSQNDSEECKTPSAKRKEEDADLPDITSTFKKLCTSIKMEKGKGRVTLHKKNVFHFMLVFFNFLILVFALLYSETIISFPIYLFYLFYQESPSPTVIPEPDFGGLFSRFNICIFLISTITINFI</sequence>
<feature type="transmembrane region" description="Helical" evidence="2">
    <location>
        <begin position="72"/>
        <end position="104"/>
    </location>
</feature>